<keyword evidence="6" id="KW-1185">Reference proteome</keyword>
<keyword evidence="1 3" id="KW-0732">Signal</keyword>
<evidence type="ECO:0000313" key="6">
    <source>
        <dbReference type="Proteomes" id="UP000053958"/>
    </source>
</evidence>
<dbReference type="PANTHER" id="PTHR28156">
    <property type="entry name" value="FAS1 DOMAIN-CONTAINING PROTEIN YDR262W"/>
    <property type="match status" value="1"/>
</dbReference>
<reference evidence="5 6" key="1">
    <citation type="submission" date="2015-04" db="EMBL/GenBank/DDBJ databases">
        <authorList>
            <person name="Heijne W.H."/>
            <person name="Fedorova N.D."/>
            <person name="Nierman W.C."/>
            <person name="Vollebregt A.W."/>
            <person name="Zhao Z."/>
            <person name="Wu L."/>
            <person name="Kumar M."/>
            <person name="Stam H."/>
            <person name="van den Berg M.A."/>
            <person name="Pel H.J."/>
        </authorList>
    </citation>
    <scope>NUCLEOTIDE SEQUENCE [LARGE SCALE GENOMIC DNA]</scope>
    <source>
        <strain evidence="5 6">CBS 393.64</strain>
    </source>
</reference>
<gene>
    <name evidence="5" type="ORF">T310_6938</name>
</gene>
<dbReference type="STRING" id="1408163.A0A0F4YMN8"/>
<dbReference type="Proteomes" id="UP000053958">
    <property type="component" value="Unassembled WGS sequence"/>
</dbReference>
<comment type="caution">
    <text evidence="5">The sequence shown here is derived from an EMBL/GenBank/DDBJ whole genome shotgun (WGS) entry which is preliminary data.</text>
</comment>
<dbReference type="InterPro" id="IPR000782">
    <property type="entry name" value="FAS1_domain"/>
</dbReference>
<organism evidence="5 6">
    <name type="scientific">Rasamsonia emersonii (strain ATCC 16479 / CBS 393.64 / IMI 116815)</name>
    <dbReference type="NCBI Taxonomy" id="1408163"/>
    <lineage>
        <taxon>Eukaryota</taxon>
        <taxon>Fungi</taxon>
        <taxon>Dikarya</taxon>
        <taxon>Ascomycota</taxon>
        <taxon>Pezizomycotina</taxon>
        <taxon>Eurotiomycetes</taxon>
        <taxon>Eurotiomycetidae</taxon>
        <taxon>Eurotiales</taxon>
        <taxon>Trichocomaceae</taxon>
        <taxon>Rasamsonia</taxon>
    </lineage>
</organism>
<dbReference type="RefSeq" id="XP_013325728.1">
    <property type="nucleotide sequence ID" value="XM_013470274.1"/>
</dbReference>
<proteinExistence type="predicted"/>
<dbReference type="InterPro" id="IPR040200">
    <property type="entry name" value="Mug57-like"/>
</dbReference>
<evidence type="ECO:0000259" key="4">
    <source>
        <dbReference type="PROSITE" id="PS50213"/>
    </source>
</evidence>
<dbReference type="AlphaFoldDB" id="A0A0F4YMN8"/>
<dbReference type="PROSITE" id="PS50213">
    <property type="entry name" value="FAS1"/>
    <property type="match status" value="1"/>
</dbReference>
<dbReference type="OrthoDB" id="5551751at2759"/>
<dbReference type="SUPFAM" id="SSF82153">
    <property type="entry name" value="FAS1 domain"/>
    <property type="match status" value="1"/>
</dbReference>
<evidence type="ECO:0000256" key="3">
    <source>
        <dbReference type="SAM" id="SignalP"/>
    </source>
</evidence>
<feature type="chain" id="PRO_5002481831" description="FAS1 domain-containing protein" evidence="3">
    <location>
        <begin position="22"/>
        <end position="237"/>
    </location>
</feature>
<evidence type="ECO:0000256" key="1">
    <source>
        <dbReference type="ARBA" id="ARBA00022729"/>
    </source>
</evidence>
<feature type="signal peptide" evidence="3">
    <location>
        <begin position="1"/>
        <end position="21"/>
    </location>
</feature>
<evidence type="ECO:0000313" key="5">
    <source>
        <dbReference type="EMBL" id="KKA19116.1"/>
    </source>
</evidence>
<accession>A0A0F4YMN8</accession>
<protein>
    <recommendedName>
        <fullName evidence="4">FAS1 domain-containing protein</fullName>
    </recommendedName>
</protein>
<feature type="region of interest" description="Disordered" evidence="2">
    <location>
        <begin position="47"/>
        <end position="94"/>
    </location>
</feature>
<dbReference type="EMBL" id="LASV01000382">
    <property type="protein sequence ID" value="KKA19116.1"/>
    <property type="molecule type" value="Genomic_DNA"/>
</dbReference>
<dbReference type="InterPro" id="IPR036378">
    <property type="entry name" value="FAS1_dom_sf"/>
</dbReference>
<dbReference type="GeneID" id="25319215"/>
<dbReference type="Gene3D" id="2.30.180.10">
    <property type="entry name" value="FAS1 domain"/>
    <property type="match status" value="1"/>
</dbReference>
<sequence>MKIYQLTQLGILAALICAVSAIQLPPFLTGRKRLPLPVLKNDLGGPLPRPLQLQDSGANTSPHVAMPPPIPDDDAIATAPVSTPKPDDGDNPTSNLIVPDILAKTRQVNVFAKLTRDIEPISTRLNDKSKNTTVLAPLNSAIQSLPRKPWEDPEDYARFGSMDAYKGQEGEDRARQNLRRFVEAHLVPVSPWKEGEEVETIGGGKIQPGNIEVQSLASQVSNGEVWILKGVINYKPN</sequence>
<evidence type="ECO:0000256" key="2">
    <source>
        <dbReference type="SAM" id="MobiDB-lite"/>
    </source>
</evidence>
<name>A0A0F4YMN8_RASE3</name>
<feature type="domain" description="FAS1" evidence="4">
    <location>
        <begin position="95"/>
        <end position="232"/>
    </location>
</feature>
<dbReference type="PANTHER" id="PTHR28156:SF1">
    <property type="entry name" value="FAS1 DOMAIN-CONTAINING PROTEIN YDR262W"/>
    <property type="match status" value="1"/>
</dbReference>